<dbReference type="AlphaFoldDB" id="A0A9Q3VAE6"/>
<reference evidence="1" key="2">
    <citation type="journal article" date="2021" name="Microorganisms">
        <title>Extensive Genome Exploration of Clostridium botulinum Group III Field Strains.</title>
        <authorList>
            <person name="Fillo S."/>
            <person name="Giordani F."/>
            <person name="Tonon E."/>
            <person name="Drigo I."/>
            <person name="Anselmo A."/>
            <person name="Fortunato A."/>
            <person name="Lista F."/>
            <person name="Bano L."/>
        </authorList>
    </citation>
    <scope>NUCLEOTIDE SEQUENCE</scope>
    <source>
        <strain evidence="1">IZSVe-TV_9877_3_12</strain>
    </source>
</reference>
<sequence>MKFYYENNMGDTGVFQEDNIVKAIYTAWNIEADLYIYTDRSWQMVFAPYGDNEYNSELLEEYGYKMIDGDKYRQIIDIKSNKIVKYDWSEVRQLV</sequence>
<protein>
    <submittedName>
        <fullName evidence="1">Uncharacterized protein</fullName>
    </submittedName>
</protein>
<name>A0A9Q3VAE6_CLOBO</name>
<proteinExistence type="predicted"/>
<evidence type="ECO:0000313" key="2">
    <source>
        <dbReference type="Proteomes" id="UP000813637"/>
    </source>
</evidence>
<evidence type="ECO:0000313" key="1">
    <source>
        <dbReference type="EMBL" id="MCD3194903.1"/>
    </source>
</evidence>
<accession>A0A9Q3VAE6</accession>
<dbReference type="EMBL" id="JAAMYB010000004">
    <property type="protein sequence ID" value="MCD3194903.1"/>
    <property type="molecule type" value="Genomic_DNA"/>
</dbReference>
<organism evidence="1 2">
    <name type="scientific">Clostridium botulinum C</name>
    <dbReference type="NCBI Taxonomy" id="36828"/>
    <lineage>
        <taxon>Bacteria</taxon>
        <taxon>Bacillati</taxon>
        <taxon>Bacillota</taxon>
        <taxon>Clostridia</taxon>
        <taxon>Eubacteriales</taxon>
        <taxon>Clostridiaceae</taxon>
        <taxon>Clostridium</taxon>
    </lineage>
</organism>
<dbReference type="Proteomes" id="UP000813637">
    <property type="component" value="Unassembled WGS sequence"/>
</dbReference>
<gene>
    <name evidence="1" type="ORF">G8S53_06315</name>
</gene>
<reference evidence="1" key="1">
    <citation type="submission" date="2020-02" db="EMBL/GenBank/DDBJ databases">
        <authorList>
            <person name="Fillo S."/>
            <person name="Giordani F."/>
            <person name="Tonon E."/>
            <person name="Drigo I."/>
            <person name="Anselmo A."/>
            <person name="Fortunato A."/>
            <person name="Bano L."/>
            <person name="Lista F."/>
        </authorList>
    </citation>
    <scope>NUCLEOTIDE SEQUENCE</scope>
    <source>
        <strain evidence="1">IZSVe-TV_9877_3_12</strain>
    </source>
</reference>
<comment type="caution">
    <text evidence="1">The sequence shown here is derived from an EMBL/GenBank/DDBJ whole genome shotgun (WGS) entry which is preliminary data.</text>
</comment>
<dbReference type="RefSeq" id="WP_003381168.1">
    <property type="nucleotide sequence ID" value="NZ_JAAMYB010000004.1"/>
</dbReference>